<comment type="caution">
    <text evidence="3">The sequence shown here is derived from an EMBL/GenBank/DDBJ whole genome shotgun (WGS) entry which is preliminary data.</text>
</comment>
<proteinExistence type="predicted"/>
<organism evidence="3 4">
    <name type="scientific">Planosporangium thailandense</name>
    <dbReference type="NCBI Taxonomy" id="765197"/>
    <lineage>
        <taxon>Bacteria</taxon>
        <taxon>Bacillati</taxon>
        <taxon>Actinomycetota</taxon>
        <taxon>Actinomycetes</taxon>
        <taxon>Micromonosporales</taxon>
        <taxon>Micromonosporaceae</taxon>
        <taxon>Planosporangium</taxon>
    </lineage>
</organism>
<dbReference type="InterPro" id="IPR003399">
    <property type="entry name" value="Mce/MlaD"/>
</dbReference>
<dbReference type="RefSeq" id="WP_167929141.1">
    <property type="nucleotide sequence ID" value="NZ_JAATVY010000051.1"/>
</dbReference>
<evidence type="ECO:0000259" key="1">
    <source>
        <dbReference type="Pfam" id="PF02470"/>
    </source>
</evidence>
<name>A0ABX0Y722_9ACTN</name>
<accession>A0ABX0Y722</accession>
<dbReference type="InterPro" id="IPR005693">
    <property type="entry name" value="Mce"/>
</dbReference>
<dbReference type="NCBIfam" id="TIGR00996">
    <property type="entry name" value="Mtu_fam_mce"/>
    <property type="match status" value="1"/>
</dbReference>
<keyword evidence="4" id="KW-1185">Reference proteome</keyword>
<reference evidence="3 4" key="1">
    <citation type="submission" date="2020-03" db="EMBL/GenBank/DDBJ databases">
        <title>WGS of the type strain of Planosporangium spp.</title>
        <authorList>
            <person name="Thawai C."/>
        </authorList>
    </citation>
    <scope>NUCLEOTIDE SEQUENCE [LARGE SCALE GENOMIC DNA]</scope>
    <source>
        <strain evidence="3 4">TBRC 5610</strain>
    </source>
</reference>
<dbReference type="Pfam" id="PF11887">
    <property type="entry name" value="Mce4_CUP1"/>
    <property type="match status" value="1"/>
</dbReference>
<dbReference type="PANTHER" id="PTHR33371:SF19">
    <property type="entry name" value="MCE-FAMILY PROTEIN MCE4A"/>
    <property type="match status" value="1"/>
</dbReference>
<gene>
    <name evidence="3" type="ORF">HC031_31655</name>
</gene>
<evidence type="ECO:0000313" key="4">
    <source>
        <dbReference type="Proteomes" id="UP000722989"/>
    </source>
</evidence>
<dbReference type="InterPro" id="IPR052336">
    <property type="entry name" value="MlaD_Phospholipid_Transporter"/>
</dbReference>
<dbReference type="PANTHER" id="PTHR33371">
    <property type="entry name" value="INTERMEMBRANE PHOSPHOLIPID TRANSPORT SYSTEM BINDING PROTEIN MLAD-RELATED"/>
    <property type="match status" value="1"/>
</dbReference>
<evidence type="ECO:0000259" key="2">
    <source>
        <dbReference type="Pfam" id="PF11887"/>
    </source>
</evidence>
<dbReference type="Pfam" id="PF02470">
    <property type="entry name" value="MlaD"/>
    <property type="match status" value="1"/>
</dbReference>
<feature type="domain" description="Mammalian cell entry C-terminal" evidence="2">
    <location>
        <begin position="117"/>
        <end position="333"/>
    </location>
</feature>
<dbReference type="InterPro" id="IPR024516">
    <property type="entry name" value="Mce_C"/>
</dbReference>
<sequence>MNRNRFLGIAFIVVLAAALTASVLQYEKAFTPVTWVTLKADHTGAQILEGAEVKMRGVVVGDVRGITSDGHTATLRLALDPAQAPLIPGNVTARLLPKTLFGERYVALMPPDGRASGPIHAGAVIGQDRTSSAIELERVLDDVLPLLQTIQPDKLAATLGALAEALRGNGDRIGQDLVSTDTYLATLNKQLPTIRDDVRKLASVLDTYSGAMPDLLSILRDASVTARTVVDQRTQLASFLADTTDAADVTRNFLDDHGDQLIQLGSVSRPVLELLAEYAPEYPCVTRGLVTLQPQLEKVFSGGRMHITLEVTQNNGKYVAGQDDPVYGAKNGPDCRGLPGPPVPAPQVALNDGYDYGTKRQTPLLAVGVPAGAPSPAMGTAGTAEEQDLLKPLVGAATGTPPGQVPDIADLLWGPLLRGTVVNAQ</sequence>
<dbReference type="Proteomes" id="UP000722989">
    <property type="component" value="Unassembled WGS sequence"/>
</dbReference>
<protein>
    <submittedName>
        <fullName evidence="3">MCE family protein</fullName>
    </submittedName>
</protein>
<evidence type="ECO:0000313" key="3">
    <source>
        <dbReference type="EMBL" id="NJC74236.1"/>
    </source>
</evidence>
<feature type="domain" description="Mce/MlaD" evidence="1">
    <location>
        <begin position="36"/>
        <end position="111"/>
    </location>
</feature>
<dbReference type="EMBL" id="JAATVY010000051">
    <property type="protein sequence ID" value="NJC74236.1"/>
    <property type="molecule type" value="Genomic_DNA"/>
</dbReference>